<dbReference type="PROSITE" id="PS00676">
    <property type="entry name" value="SIGMA54_INTERACT_2"/>
    <property type="match status" value="1"/>
</dbReference>
<keyword evidence="1" id="KW-0547">Nucleotide-binding</keyword>
<dbReference type="CDD" id="cd00009">
    <property type="entry name" value="AAA"/>
    <property type="match status" value="1"/>
</dbReference>
<reference evidence="7 8" key="1">
    <citation type="submission" date="2019-03" db="EMBL/GenBank/DDBJ databases">
        <title>San Antonio Military Medical Center submission to MRSN (WRAIR), pending publication.</title>
        <authorList>
            <person name="Blyth D.M."/>
            <person name="Mccarthy S.L."/>
            <person name="Schall S.E."/>
            <person name="Stam J.A."/>
            <person name="Ong A.C."/>
            <person name="Mcgann P.T."/>
        </authorList>
    </citation>
    <scope>NUCLEOTIDE SEQUENCE [LARGE SCALE GENOMIC DNA]</scope>
    <source>
        <strain evidence="7 8">MRSN571793</strain>
    </source>
</reference>
<dbReference type="InterPro" id="IPR009057">
    <property type="entry name" value="Homeodomain-like_sf"/>
</dbReference>
<name>A0A4Y8KX34_9BACT</name>
<keyword evidence="5" id="KW-0804">Transcription</keyword>
<dbReference type="PROSITE" id="PS50045">
    <property type="entry name" value="SIGMA54_INTERACT_4"/>
    <property type="match status" value="1"/>
</dbReference>
<dbReference type="Proteomes" id="UP000297861">
    <property type="component" value="Unassembled WGS sequence"/>
</dbReference>
<dbReference type="PROSITE" id="PS00675">
    <property type="entry name" value="SIGMA54_INTERACT_1"/>
    <property type="match status" value="1"/>
</dbReference>
<dbReference type="SUPFAM" id="SSF52540">
    <property type="entry name" value="P-loop containing nucleoside triphosphate hydrolases"/>
    <property type="match status" value="1"/>
</dbReference>
<evidence type="ECO:0000313" key="7">
    <source>
        <dbReference type="EMBL" id="TFD94685.1"/>
    </source>
</evidence>
<proteinExistence type="predicted"/>
<dbReference type="Pfam" id="PF00158">
    <property type="entry name" value="Sigma54_activat"/>
    <property type="match status" value="1"/>
</dbReference>
<dbReference type="FunFam" id="3.40.50.300:FF:000006">
    <property type="entry name" value="DNA-binding transcriptional regulator NtrC"/>
    <property type="match status" value="1"/>
</dbReference>
<evidence type="ECO:0000256" key="5">
    <source>
        <dbReference type="ARBA" id="ARBA00023163"/>
    </source>
</evidence>
<dbReference type="RefSeq" id="WP_134437088.1">
    <property type="nucleotide sequence ID" value="NZ_SOML01000010.1"/>
</dbReference>
<evidence type="ECO:0000313" key="8">
    <source>
        <dbReference type="Proteomes" id="UP000297861"/>
    </source>
</evidence>
<dbReference type="AlphaFoldDB" id="A0A4Y8KX34"/>
<dbReference type="PROSITE" id="PS00688">
    <property type="entry name" value="SIGMA54_INTERACT_3"/>
    <property type="match status" value="1"/>
</dbReference>
<evidence type="ECO:0000256" key="4">
    <source>
        <dbReference type="ARBA" id="ARBA00023125"/>
    </source>
</evidence>
<dbReference type="InterPro" id="IPR025662">
    <property type="entry name" value="Sigma_54_int_dom_ATP-bd_1"/>
</dbReference>
<dbReference type="InterPro" id="IPR003593">
    <property type="entry name" value="AAA+_ATPase"/>
</dbReference>
<dbReference type="SUPFAM" id="SSF46689">
    <property type="entry name" value="Homeodomain-like"/>
    <property type="match status" value="1"/>
</dbReference>
<gene>
    <name evidence="7" type="ORF">E2605_15080</name>
</gene>
<evidence type="ECO:0000256" key="1">
    <source>
        <dbReference type="ARBA" id="ARBA00022741"/>
    </source>
</evidence>
<comment type="caution">
    <text evidence="7">The sequence shown here is derived from an EMBL/GenBank/DDBJ whole genome shotgun (WGS) entry which is preliminary data.</text>
</comment>
<feature type="domain" description="Sigma-54 factor interaction" evidence="6">
    <location>
        <begin position="202"/>
        <end position="431"/>
    </location>
</feature>
<dbReference type="InterPro" id="IPR025944">
    <property type="entry name" value="Sigma_54_int_dom_CS"/>
</dbReference>
<evidence type="ECO:0000256" key="3">
    <source>
        <dbReference type="ARBA" id="ARBA00023015"/>
    </source>
</evidence>
<dbReference type="Gene3D" id="3.40.50.300">
    <property type="entry name" value="P-loop containing nucleotide triphosphate hydrolases"/>
    <property type="match status" value="1"/>
</dbReference>
<dbReference type="PANTHER" id="PTHR32071">
    <property type="entry name" value="TRANSCRIPTIONAL REGULATORY PROTEIN"/>
    <property type="match status" value="1"/>
</dbReference>
<evidence type="ECO:0000259" key="6">
    <source>
        <dbReference type="PROSITE" id="PS50045"/>
    </source>
</evidence>
<dbReference type="SMART" id="SM00065">
    <property type="entry name" value="GAF"/>
    <property type="match status" value="1"/>
</dbReference>
<evidence type="ECO:0000256" key="2">
    <source>
        <dbReference type="ARBA" id="ARBA00022840"/>
    </source>
</evidence>
<dbReference type="OrthoDB" id="9767722at2"/>
<dbReference type="GO" id="GO:0005524">
    <property type="term" value="F:ATP binding"/>
    <property type="evidence" value="ECO:0007669"/>
    <property type="project" value="UniProtKB-KW"/>
</dbReference>
<dbReference type="InterPro" id="IPR025943">
    <property type="entry name" value="Sigma_54_int_dom_ATP-bd_2"/>
</dbReference>
<dbReference type="SMART" id="SM00382">
    <property type="entry name" value="AAA"/>
    <property type="match status" value="1"/>
</dbReference>
<dbReference type="Gene3D" id="3.30.450.40">
    <property type="match status" value="1"/>
</dbReference>
<dbReference type="InterPro" id="IPR027417">
    <property type="entry name" value="P-loop_NTPase"/>
</dbReference>
<dbReference type="Pfam" id="PF02954">
    <property type="entry name" value="HTH_8"/>
    <property type="match status" value="1"/>
</dbReference>
<accession>A0A4Y8KX34</accession>
<keyword evidence="2" id="KW-0067">ATP-binding</keyword>
<organism evidence="7 8">
    <name type="scientific">Dysgonomonas capnocytophagoides</name>
    <dbReference type="NCBI Taxonomy" id="45254"/>
    <lineage>
        <taxon>Bacteria</taxon>
        <taxon>Pseudomonadati</taxon>
        <taxon>Bacteroidota</taxon>
        <taxon>Bacteroidia</taxon>
        <taxon>Bacteroidales</taxon>
        <taxon>Dysgonomonadaceae</taxon>
        <taxon>Dysgonomonas</taxon>
    </lineage>
</organism>
<dbReference type="STRING" id="1121485.GCA_000426485_01680"/>
<dbReference type="Pfam" id="PF25601">
    <property type="entry name" value="AAA_lid_14"/>
    <property type="match status" value="1"/>
</dbReference>
<dbReference type="InterPro" id="IPR058031">
    <property type="entry name" value="AAA_lid_NorR"/>
</dbReference>
<dbReference type="InterPro" id="IPR029016">
    <property type="entry name" value="GAF-like_dom_sf"/>
</dbReference>
<dbReference type="GO" id="GO:0006355">
    <property type="term" value="P:regulation of DNA-templated transcription"/>
    <property type="evidence" value="ECO:0007669"/>
    <property type="project" value="InterPro"/>
</dbReference>
<protein>
    <submittedName>
        <fullName evidence="7">GAF domain-containing protein</fullName>
    </submittedName>
</protein>
<dbReference type="InterPro" id="IPR003018">
    <property type="entry name" value="GAF"/>
</dbReference>
<dbReference type="GO" id="GO:0043565">
    <property type="term" value="F:sequence-specific DNA binding"/>
    <property type="evidence" value="ECO:0007669"/>
    <property type="project" value="InterPro"/>
</dbReference>
<keyword evidence="4" id="KW-0238">DNA-binding</keyword>
<keyword evidence="8" id="KW-1185">Reference proteome</keyword>
<dbReference type="Pfam" id="PF01590">
    <property type="entry name" value="GAF"/>
    <property type="match status" value="1"/>
</dbReference>
<keyword evidence="3" id="KW-0805">Transcription regulation</keyword>
<dbReference type="InterPro" id="IPR002078">
    <property type="entry name" value="Sigma_54_int"/>
</dbReference>
<dbReference type="PANTHER" id="PTHR32071:SF57">
    <property type="entry name" value="C4-DICARBOXYLATE TRANSPORT TRANSCRIPTIONAL REGULATORY PROTEIN DCTD"/>
    <property type="match status" value="1"/>
</dbReference>
<sequence length="520" mass="58871">MLCERIRRNCYVETDLTFLVNISNTISHSEDLYKSLESVLKELCKFLDAQYSMITIIDRNYDRIIISSAFGLTDEEKSRGVYKMGEGIVGEVVQSEKPVVIKDISKNSKFLNKTGIKHKDGQLMAFLCVPIIIKNEITGTLSIHKTHADMADFSPEVKFLSIVGMLIAKNVSIRRKQIEELEELRRENQWLRTGKTFKPDNIVGNSSLMRDLYALIERVAPTNSTVMIRGESGVGKELIAEAIHNNSTRKSKPFIKVNCSALPENLIESELFGHEKGAFTGASTQHIGRFEMANGGTIFLDEIGDVPLSIQVKLLRVLQQRQIERIGGNKTINVDVRIITATNKNLEEMIKANSFREDFYYRINVFPIYVPALRERCADIPILTDHFISKLNQRNGTDIKRITGGALDMLMMYSWPGNIRELENVIERAMILSTDNVIHSYNLPPTLQTGVSSNTVSKGALFNVLERVEKQMLIDTLILMQGNITKSAEQLGITRRIMGLLVNKHQIDIKKFKHLSHENN</sequence>
<dbReference type="Gene3D" id="1.10.8.60">
    <property type="match status" value="1"/>
</dbReference>
<dbReference type="InterPro" id="IPR002197">
    <property type="entry name" value="HTH_Fis"/>
</dbReference>
<dbReference type="EMBL" id="SOML01000010">
    <property type="protein sequence ID" value="TFD94685.1"/>
    <property type="molecule type" value="Genomic_DNA"/>
</dbReference>
<dbReference type="SUPFAM" id="SSF55781">
    <property type="entry name" value="GAF domain-like"/>
    <property type="match status" value="1"/>
</dbReference>
<dbReference type="Gene3D" id="1.10.10.60">
    <property type="entry name" value="Homeodomain-like"/>
    <property type="match status" value="1"/>
</dbReference>